<gene>
    <name evidence="8" type="ORF">KG104_08950</name>
</gene>
<dbReference type="InterPro" id="IPR013786">
    <property type="entry name" value="AcylCoA_DH/ox_N"/>
</dbReference>
<dbReference type="Gene3D" id="1.10.540.10">
    <property type="entry name" value="Acyl-CoA dehydrogenase/oxidase, N-terminal domain"/>
    <property type="match status" value="1"/>
</dbReference>
<evidence type="ECO:0000256" key="2">
    <source>
        <dbReference type="ARBA" id="ARBA00009347"/>
    </source>
</evidence>
<dbReference type="Proteomes" id="UP000680588">
    <property type="component" value="Chromosome"/>
</dbReference>
<dbReference type="Pfam" id="PF02771">
    <property type="entry name" value="Acyl-CoA_dh_N"/>
    <property type="match status" value="1"/>
</dbReference>
<comment type="similarity">
    <text evidence="2">Belongs to the acyl-CoA dehydrogenase family.</text>
</comment>
<evidence type="ECO:0000313" key="9">
    <source>
        <dbReference type="Proteomes" id="UP000680588"/>
    </source>
</evidence>
<dbReference type="Gene3D" id="1.20.140.10">
    <property type="entry name" value="Butyryl-CoA Dehydrogenase, subunit A, domain 3"/>
    <property type="match status" value="1"/>
</dbReference>
<feature type="domain" description="Acyl-CoA dehydrogenase/oxidase C-terminal" evidence="6">
    <location>
        <begin position="185"/>
        <end position="315"/>
    </location>
</feature>
<proteinExistence type="inferred from homology"/>
<evidence type="ECO:0000256" key="5">
    <source>
        <dbReference type="ARBA" id="ARBA00023002"/>
    </source>
</evidence>
<dbReference type="SUPFAM" id="SSF56645">
    <property type="entry name" value="Acyl-CoA dehydrogenase NM domain-like"/>
    <property type="match status" value="1"/>
</dbReference>
<dbReference type="GO" id="GO:0003995">
    <property type="term" value="F:acyl-CoA dehydrogenase activity"/>
    <property type="evidence" value="ECO:0007669"/>
    <property type="project" value="TreeGrafter"/>
</dbReference>
<dbReference type="EMBL" id="CP076456">
    <property type="protein sequence ID" value="QWQ34700.1"/>
    <property type="molecule type" value="Genomic_DNA"/>
</dbReference>
<dbReference type="AlphaFoldDB" id="A0A975PBP8"/>
<dbReference type="InterPro" id="IPR009100">
    <property type="entry name" value="AcylCoA_DH/oxidase_NM_dom_sf"/>
</dbReference>
<protein>
    <submittedName>
        <fullName evidence="8">Acyl-CoA/acyl-ACP dehydrogenase</fullName>
    </submittedName>
</protein>
<dbReference type="KEGG" id="asun:KG104_08950"/>
<keyword evidence="3" id="KW-0285">Flavoprotein</keyword>
<keyword evidence="9" id="KW-1185">Reference proteome</keyword>
<feature type="domain" description="Acyl-CoA dehydrogenase/oxidase N-terminal" evidence="7">
    <location>
        <begin position="6"/>
        <end position="83"/>
    </location>
</feature>
<dbReference type="InterPro" id="IPR037069">
    <property type="entry name" value="AcylCoA_DH/ox_N_sf"/>
</dbReference>
<evidence type="ECO:0000256" key="3">
    <source>
        <dbReference type="ARBA" id="ARBA00022630"/>
    </source>
</evidence>
<dbReference type="RefSeq" id="WP_207346784.1">
    <property type="nucleotide sequence ID" value="NZ_CP076456.1"/>
</dbReference>
<dbReference type="Pfam" id="PF00441">
    <property type="entry name" value="Acyl-CoA_dh_1"/>
    <property type="match status" value="1"/>
</dbReference>
<comment type="cofactor">
    <cofactor evidence="1">
        <name>FAD</name>
        <dbReference type="ChEBI" id="CHEBI:57692"/>
    </cofactor>
</comment>
<dbReference type="GO" id="GO:0050660">
    <property type="term" value="F:flavin adenine dinucleotide binding"/>
    <property type="evidence" value="ECO:0007669"/>
    <property type="project" value="InterPro"/>
</dbReference>
<dbReference type="PANTHER" id="PTHR43884">
    <property type="entry name" value="ACYL-COA DEHYDROGENASE"/>
    <property type="match status" value="1"/>
</dbReference>
<organism evidence="8 9">
    <name type="scientific">Arthrobacter sunyaminii</name>
    <dbReference type="NCBI Taxonomy" id="2816859"/>
    <lineage>
        <taxon>Bacteria</taxon>
        <taxon>Bacillati</taxon>
        <taxon>Actinomycetota</taxon>
        <taxon>Actinomycetes</taxon>
        <taxon>Micrococcales</taxon>
        <taxon>Micrococcaceae</taxon>
        <taxon>Arthrobacter</taxon>
    </lineage>
</organism>
<dbReference type="InterPro" id="IPR009075">
    <property type="entry name" value="AcylCo_DH/oxidase_C"/>
</dbReference>
<evidence type="ECO:0000313" key="8">
    <source>
        <dbReference type="EMBL" id="QWQ34700.1"/>
    </source>
</evidence>
<name>A0A975PBP8_9MICC</name>
<dbReference type="InterPro" id="IPR036250">
    <property type="entry name" value="AcylCo_DH-like_C"/>
</dbReference>
<evidence type="ECO:0000256" key="1">
    <source>
        <dbReference type="ARBA" id="ARBA00001974"/>
    </source>
</evidence>
<keyword evidence="4" id="KW-0274">FAD</keyword>
<evidence type="ECO:0000259" key="6">
    <source>
        <dbReference type="Pfam" id="PF00441"/>
    </source>
</evidence>
<evidence type="ECO:0000256" key="4">
    <source>
        <dbReference type="ARBA" id="ARBA00022827"/>
    </source>
</evidence>
<dbReference type="SUPFAM" id="SSF47203">
    <property type="entry name" value="Acyl-CoA dehydrogenase C-terminal domain-like"/>
    <property type="match status" value="1"/>
</dbReference>
<sequence length="322" mass="33274">MKFALSEEQQSLAEALDEIIESAGGTKVARTWAEGNTEPGLALWSQLAELGLFGLCLAEDDGGMGGTAVDLAVAFERLGYHAVPGPYIESAALLPELVDPSVRSGILDGSLVATAAVPGLVPYALDAAAGSRCFVVGPDSLSDASAGPGAASVDRTRKLSELTAVGSETALQTAAVDLAVDRATLACSAMLLGAGERLLEEAVSYAKIREQFGRAIGEYQALKHQLADVRIALTFARPLLYGAALDLGGPDGARSVSAAKVATGDAANLAARVALQVHGAIGYTEEHDLGLWITRVRALLGAWGTPRHHRSRIASLLLPAAR</sequence>
<keyword evidence="5" id="KW-0560">Oxidoreductase</keyword>
<evidence type="ECO:0000259" key="7">
    <source>
        <dbReference type="Pfam" id="PF02771"/>
    </source>
</evidence>
<reference evidence="8" key="1">
    <citation type="submission" date="2021-06" db="EMBL/GenBank/DDBJ databases">
        <title>Novel species in genus Arthrobacter.</title>
        <authorList>
            <person name="Zhang G."/>
        </authorList>
    </citation>
    <scope>NUCLEOTIDE SEQUENCE</scope>
    <source>
        <strain evidence="8">Zg-ZUI122</strain>
    </source>
</reference>
<dbReference type="PANTHER" id="PTHR43884:SF20">
    <property type="entry name" value="ACYL-COA DEHYDROGENASE FADE28"/>
    <property type="match status" value="1"/>
</dbReference>
<accession>A0A975PBP8</accession>